<dbReference type="NCBIfam" id="TIGR02050">
    <property type="entry name" value="gshA_cyan_rel"/>
    <property type="match status" value="1"/>
</dbReference>
<gene>
    <name evidence="6" type="ORF">AB5L97_16215</name>
</gene>
<proteinExistence type="inferred from homology"/>
<evidence type="ECO:0000313" key="6">
    <source>
        <dbReference type="EMBL" id="XDP44796.1"/>
    </source>
</evidence>
<dbReference type="EMBL" id="CP163302">
    <property type="protein sequence ID" value="XDP44796.1"/>
    <property type="molecule type" value="Genomic_DNA"/>
</dbReference>
<dbReference type="RefSeq" id="WP_369045421.1">
    <property type="nucleotide sequence ID" value="NZ_CP163302.1"/>
</dbReference>
<dbReference type="Pfam" id="PF04107">
    <property type="entry name" value="GCS2"/>
    <property type="match status" value="1"/>
</dbReference>
<dbReference type="PANTHER" id="PTHR36510:SF1">
    <property type="entry name" value="GLUTAMATE--CYSTEINE LIGASE 2-RELATED"/>
    <property type="match status" value="1"/>
</dbReference>
<evidence type="ECO:0000256" key="5">
    <source>
        <dbReference type="HAMAP-Rule" id="MF_01609"/>
    </source>
</evidence>
<keyword evidence="3 5" id="KW-0067">ATP-binding</keyword>
<dbReference type="GO" id="GO:0005524">
    <property type="term" value="F:ATP binding"/>
    <property type="evidence" value="ECO:0007669"/>
    <property type="project" value="UniProtKB-KW"/>
</dbReference>
<protein>
    <recommendedName>
        <fullName evidence="5">Putative glutamate--cysteine ligase 2</fullName>
        <ecNumber evidence="5">6.3.2.2</ecNumber>
    </recommendedName>
    <alternativeName>
        <fullName evidence="5">Gamma-glutamylcysteine synthetase 2</fullName>
        <shortName evidence="5">GCS 2</shortName>
        <shortName evidence="5">Gamma-GCS 2</shortName>
    </alternativeName>
</protein>
<dbReference type="InterPro" id="IPR006336">
    <property type="entry name" value="GCS2"/>
</dbReference>
<keyword evidence="2 5" id="KW-0547">Nucleotide-binding</keyword>
<dbReference type="EC" id="6.3.2.2" evidence="5"/>
<comment type="similarity">
    <text evidence="5">Belongs to the glutamate--cysteine ligase type 2 family. YbdK subfamily.</text>
</comment>
<accession>A0AB39L1S4</accession>
<dbReference type="AlphaFoldDB" id="A0AB39L1S4"/>
<name>A0AB39L1S4_9MICC</name>
<dbReference type="SUPFAM" id="SSF55931">
    <property type="entry name" value="Glutamine synthetase/guanido kinase"/>
    <property type="match status" value="1"/>
</dbReference>
<sequence>MRTFGVEEELLIVDPDTGDPLALVDRVLAVMGRPRDVEREFKLEQVEIQTQPCITHEELLGQLYHGRRALDRAARQVGARIAALGTSPFRAATHVSPGERFAAMVEEFRLTSQQQLTCGLHVHVSIDSPDEGVAILDRIREWLPLLVALSANSPFWHGSNTGYASFRTQVWNRWPTAGPQQLFGSAQAYERLVAAMVGTGAILDEGMVYFDARLSRRHPTVEVRAQDVCLNAADAALIAVLVRGLVETAARDASDGRPPLGTQVALLRLASWRASRSGLNGVLVHPLEARPVPAADAMGALLEHLGPVLRESGELAPAERAVHGLLAGGSGERAQREAASDGDGLADVVRAAVEATQQRDGGWDDGA</sequence>
<dbReference type="Gene3D" id="3.30.590.20">
    <property type="match status" value="1"/>
</dbReference>
<dbReference type="GO" id="GO:0004357">
    <property type="term" value="F:glutamate-cysteine ligase activity"/>
    <property type="evidence" value="ECO:0007669"/>
    <property type="project" value="UniProtKB-EC"/>
</dbReference>
<organism evidence="6">
    <name type="scientific">Sinomonas puerhi</name>
    <dbReference type="NCBI Taxonomy" id="3238584"/>
    <lineage>
        <taxon>Bacteria</taxon>
        <taxon>Bacillati</taxon>
        <taxon>Actinomycetota</taxon>
        <taxon>Actinomycetes</taxon>
        <taxon>Micrococcales</taxon>
        <taxon>Micrococcaceae</taxon>
        <taxon>Sinomonas</taxon>
    </lineage>
</organism>
<comment type="function">
    <text evidence="5">ATP-dependent carboxylate-amine ligase which exhibits weak glutamate--cysteine ligase activity.</text>
</comment>
<comment type="catalytic activity">
    <reaction evidence="4 5">
        <text>L-cysteine + L-glutamate + ATP = gamma-L-glutamyl-L-cysteine + ADP + phosphate + H(+)</text>
        <dbReference type="Rhea" id="RHEA:13285"/>
        <dbReference type="ChEBI" id="CHEBI:15378"/>
        <dbReference type="ChEBI" id="CHEBI:29985"/>
        <dbReference type="ChEBI" id="CHEBI:30616"/>
        <dbReference type="ChEBI" id="CHEBI:35235"/>
        <dbReference type="ChEBI" id="CHEBI:43474"/>
        <dbReference type="ChEBI" id="CHEBI:58173"/>
        <dbReference type="ChEBI" id="CHEBI:456216"/>
        <dbReference type="EC" id="6.3.2.2"/>
    </reaction>
</comment>
<dbReference type="InterPro" id="IPR050141">
    <property type="entry name" value="GCL_type2/YbdK_subfam"/>
</dbReference>
<evidence type="ECO:0000256" key="3">
    <source>
        <dbReference type="ARBA" id="ARBA00022840"/>
    </source>
</evidence>
<dbReference type="GO" id="GO:0042398">
    <property type="term" value="P:modified amino acid biosynthetic process"/>
    <property type="evidence" value="ECO:0007669"/>
    <property type="project" value="InterPro"/>
</dbReference>
<evidence type="ECO:0000256" key="1">
    <source>
        <dbReference type="ARBA" id="ARBA00022598"/>
    </source>
</evidence>
<dbReference type="InterPro" id="IPR011793">
    <property type="entry name" value="YbdK"/>
</dbReference>
<dbReference type="NCBIfam" id="NF010041">
    <property type="entry name" value="PRK13517.1-1"/>
    <property type="match status" value="1"/>
</dbReference>
<dbReference type="InterPro" id="IPR014746">
    <property type="entry name" value="Gln_synth/guanido_kin_cat_dom"/>
</dbReference>
<dbReference type="KEGG" id="spue:AB5L97_16215"/>
<dbReference type="PANTHER" id="PTHR36510">
    <property type="entry name" value="GLUTAMATE--CYSTEINE LIGASE 2-RELATED"/>
    <property type="match status" value="1"/>
</dbReference>
<evidence type="ECO:0000256" key="2">
    <source>
        <dbReference type="ARBA" id="ARBA00022741"/>
    </source>
</evidence>
<keyword evidence="1 5" id="KW-0436">Ligase</keyword>
<dbReference type="HAMAP" id="MF_01609">
    <property type="entry name" value="Glu_cys_ligase_2"/>
    <property type="match status" value="1"/>
</dbReference>
<evidence type="ECO:0000256" key="4">
    <source>
        <dbReference type="ARBA" id="ARBA00048819"/>
    </source>
</evidence>
<reference evidence="6" key="1">
    <citation type="submission" date="2024-07" db="EMBL/GenBank/DDBJ databases">
        <authorList>
            <person name="fu j."/>
        </authorList>
    </citation>
    <scope>NUCLEOTIDE SEQUENCE</scope>
    <source>
        <strain evidence="6">P10A9</strain>
    </source>
</reference>